<proteinExistence type="inferred from homology"/>
<reference evidence="10 11" key="1">
    <citation type="submission" date="2012-02" db="EMBL/GenBank/DDBJ databases">
        <title>Complete genome sequence of Caldilinea aerophila DSM 14535 (= NBRC 102666).</title>
        <authorList>
            <person name="Oguchi A."/>
            <person name="Hosoyama A."/>
            <person name="Sekine M."/>
            <person name="Fukai R."/>
            <person name="Kato Y."/>
            <person name="Nakamura S."/>
            <person name="Hanada S."/>
            <person name="Yamazaki S."/>
            <person name="Fujita N."/>
        </authorList>
    </citation>
    <scope>NUCLEOTIDE SEQUENCE [LARGE SCALE GENOMIC DNA]</scope>
    <source>
        <strain evidence="11">DSM 14535 / JCM 11387 / NBRC 104270 / STL-6-O1</strain>
    </source>
</reference>
<organism evidence="10 11">
    <name type="scientific">Caldilinea aerophila (strain DSM 14535 / JCM 11387 / NBRC 104270 / STL-6-O1)</name>
    <dbReference type="NCBI Taxonomy" id="926550"/>
    <lineage>
        <taxon>Bacteria</taxon>
        <taxon>Bacillati</taxon>
        <taxon>Chloroflexota</taxon>
        <taxon>Caldilineae</taxon>
        <taxon>Caldilineales</taxon>
        <taxon>Caldilineaceae</taxon>
        <taxon>Caldilinea</taxon>
    </lineage>
</organism>
<evidence type="ECO:0000256" key="5">
    <source>
        <dbReference type="ARBA" id="ARBA00022857"/>
    </source>
</evidence>
<dbReference type="InterPro" id="IPR012999">
    <property type="entry name" value="Pyr_OxRdtase_I_AS"/>
</dbReference>
<dbReference type="PANTHER" id="PTHR43014">
    <property type="entry name" value="MERCURIC REDUCTASE"/>
    <property type="match status" value="1"/>
</dbReference>
<keyword evidence="6" id="KW-0560">Oxidoreductase</keyword>
<sequence>MENQFDLVILGSGSTAFAAAIRAAELGKTAAMTEMRTLGGTCVNRGCLPSKNLIEAARIVWEAAHPRYPGLQPVKMEVNFAELIAQKRAVIETYRDKKYQSIITDDENIKVFTGKAELLDTHTVRVGNETLIGNQILIATGARPVIPPIEGLDRVPYLTIGETSAWRCQWRWVRRHCGGR</sequence>
<dbReference type="PANTHER" id="PTHR43014:SF4">
    <property type="entry name" value="PYRIDINE NUCLEOTIDE-DISULFIDE OXIDOREDUCTASE RCLA-RELATED"/>
    <property type="match status" value="1"/>
</dbReference>
<keyword evidence="3" id="KW-0285">Flavoprotein</keyword>
<evidence type="ECO:0000256" key="8">
    <source>
        <dbReference type="ARBA" id="ARBA00023284"/>
    </source>
</evidence>
<dbReference type="PATRIC" id="fig|926550.5.peg.1357"/>
<dbReference type="Gene3D" id="3.50.50.60">
    <property type="entry name" value="FAD/NAD(P)-binding domain"/>
    <property type="match status" value="1"/>
</dbReference>
<evidence type="ECO:0000313" key="10">
    <source>
        <dbReference type="EMBL" id="BAL99321.1"/>
    </source>
</evidence>
<evidence type="ECO:0000259" key="9">
    <source>
        <dbReference type="Pfam" id="PF07992"/>
    </source>
</evidence>
<keyword evidence="4" id="KW-0274">FAD</keyword>
<evidence type="ECO:0000313" key="11">
    <source>
        <dbReference type="Proteomes" id="UP000007880"/>
    </source>
</evidence>
<dbReference type="eggNOG" id="COG1249">
    <property type="taxonomic scope" value="Bacteria"/>
</dbReference>
<dbReference type="PROSITE" id="PS00076">
    <property type="entry name" value="PYRIDINE_REDOX_1"/>
    <property type="match status" value="1"/>
</dbReference>
<evidence type="ECO:0000256" key="6">
    <source>
        <dbReference type="ARBA" id="ARBA00023002"/>
    </source>
</evidence>
<dbReference type="GO" id="GO:0050660">
    <property type="term" value="F:flavin adenine dinucleotide binding"/>
    <property type="evidence" value="ECO:0007669"/>
    <property type="project" value="TreeGrafter"/>
</dbReference>
<dbReference type="PRINTS" id="PR00368">
    <property type="entry name" value="FADPNR"/>
</dbReference>
<dbReference type="AlphaFoldDB" id="I0I234"/>
<evidence type="ECO:0000256" key="7">
    <source>
        <dbReference type="ARBA" id="ARBA00023157"/>
    </source>
</evidence>
<dbReference type="STRING" id="926550.CLDAP_12820"/>
<comment type="similarity">
    <text evidence="2">Belongs to the class-I pyridine nucleotide-disulfide oxidoreductase family.</text>
</comment>
<dbReference type="Pfam" id="PF07992">
    <property type="entry name" value="Pyr_redox_2"/>
    <property type="match status" value="1"/>
</dbReference>
<keyword evidence="5" id="KW-0521">NADP</keyword>
<name>I0I234_CALAS</name>
<evidence type="ECO:0000256" key="2">
    <source>
        <dbReference type="ARBA" id="ARBA00007532"/>
    </source>
</evidence>
<evidence type="ECO:0000256" key="1">
    <source>
        <dbReference type="ARBA" id="ARBA00001974"/>
    </source>
</evidence>
<dbReference type="InterPro" id="IPR023753">
    <property type="entry name" value="FAD/NAD-binding_dom"/>
</dbReference>
<accession>I0I234</accession>
<dbReference type="EMBL" id="AP012337">
    <property type="protein sequence ID" value="BAL99321.1"/>
    <property type="molecule type" value="Genomic_DNA"/>
</dbReference>
<keyword evidence="11" id="KW-1185">Reference proteome</keyword>
<dbReference type="KEGG" id="cap:CLDAP_12820"/>
<keyword evidence="8" id="KW-0676">Redox-active center</keyword>
<dbReference type="SUPFAM" id="SSF51905">
    <property type="entry name" value="FAD/NAD(P)-binding domain"/>
    <property type="match status" value="1"/>
</dbReference>
<dbReference type="GO" id="GO:0016668">
    <property type="term" value="F:oxidoreductase activity, acting on a sulfur group of donors, NAD(P) as acceptor"/>
    <property type="evidence" value="ECO:0007669"/>
    <property type="project" value="InterPro"/>
</dbReference>
<gene>
    <name evidence="10" type="primary">merA</name>
    <name evidence="10" type="ordered locus">CLDAP_12820</name>
</gene>
<dbReference type="RefSeq" id="WP_014432562.1">
    <property type="nucleotide sequence ID" value="NC_017079.1"/>
</dbReference>
<keyword evidence="7" id="KW-1015">Disulfide bond</keyword>
<evidence type="ECO:0000256" key="3">
    <source>
        <dbReference type="ARBA" id="ARBA00022630"/>
    </source>
</evidence>
<dbReference type="GO" id="GO:0003955">
    <property type="term" value="F:NAD(P)H dehydrogenase (quinone) activity"/>
    <property type="evidence" value="ECO:0007669"/>
    <property type="project" value="TreeGrafter"/>
</dbReference>
<dbReference type="PRINTS" id="PR00411">
    <property type="entry name" value="PNDRDTASEI"/>
</dbReference>
<dbReference type="InterPro" id="IPR036188">
    <property type="entry name" value="FAD/NAD-bd_sf"/>
</dbReference>
<protein>
    <submittedName>
        <fullName evidence="10">Mercuric reductase</fullName>
    </submittedName>
</protein>
<feature type="domain" description="FAD/NAD(P)-binding" evidence="9">
    <location>
        <begin position="5"/>
        <end position="167"/>
    </location>
</feature>
<dbReference type="HOGENOM" id="CLU_016755_4_2_0"/>
<comment type="cofactor">
    <cofactor evidence="1">
        <name>FAD</name>
        <dbReference type="ChEBI" id="CHEBI:57692"/>
    </cofactor>
</comment>
<evidence type="ECO:0000256" key="4">
    <source>
        <dbReference type="ARBA" id="ARBA00022827"/>
    </source>
</evidence>
<dbReference type="Proteomes" id="UP000007880">
    <property type="component" value="Chromosome"/>
</dbReference>